<evidence type="ECO:0000256" key="3">
    <source>
        <dbReference type="SAM" id="SignalP"/>
    </source>
</evidence>
<proteinExistence type="predicted"/>
<feature type="compositionally biased region" description="Low complexity" evidence="1">
    <location>
        <begin position="88"/>
        <end position="101"/>
    </location>
</feature>
<protein>
    <recommendedName>
        <fullName evidence="6">TNFR-Cys domain-containing protein</fullName>
    </recommendedName>
</protein>
<gene>
    <name evidence="4" type="ORF">V1264_025111</name>
</gene>
<dbReference type="EMBL" id="JBAMIC010000988">
    <property type="protein sequence ID" value="KAK7089632.1"/>
    <property type="molecule type" value="Genomic_DNA"/>
</dbReference>
<feature type="transmembrane region" description="Helical" evidence="2">
    <location>
        <begin position="110"/>
        <end position="129"/>
    </location>
</feature>
<evidence type="ECO:0000313" key="5">
    <source>
        <dbReference type="Proteomes" id="UP001374579"/>
    </source>
</evidence>
<organism evidence="4 5">
    <name type="scientific">Littorina saxatilis</name>
    <dbReference type="NCBI Taxonomy" id="31220"/>
    <lineage>
        <taxon>Eukaryota</taxon>
        <taxon>Metazoa</taxon>
        <taxon>Spiralia</taxon>
        <taxon>Lophotrochozoa</taxon>
        <taxon>Mollusca</taxon>
        <taxon>Gastropoda</taxon>
        <taxon>Caenogastropoda</taxon>
        <taxon>Littorinimorpha</taxon>
        <taxon>Littorinoidea</taxon>
        <taxon>Littorinidae</taxon>
        <taxon>Littorina</taxon>
    </lineage>
</organism>
<dbReference type="Proteomes" id="UP001374579">
    <property type="component" value="Unassembled WGS sequence"/>
</dbReference>
<feature type="chain" id="PRO_5042878871" description="TNFR-Cys domain-containing protein" evidence="3">
    <location>
        <begin position="25"/>
        <end position="298"/>
    </location>
</feature>
<accession>A0AAN9AMG5</accession>
<evidence type="ECO:0008006" key="6">
    <source>
        <dbReference type="Google" id="ProtNLM"/>
    </source>
</evidence>
<feature type="region of interest" description="Disordered" evidence="1">
    <location>
        <begin position="80"/>
        <end position="103"/>
    </location>
</feature>
<dbReference type="AlphaFoldDB" id="A0AAN9AMG5"/>
<feature type="signal peptide" evidence="3">
    <location>
        <begin position="1"/>
        <end position="24"/>
    </location>
</feature>
<keyword evidence="2" id="KW-0472">Membrane</keyword>
<evidence type="ECO:0000256" key="2">
    <source>
        <dbReference type="SAM" id="Phobius"/>
    </source>
</evidence>
<evidence type="ECO:0000313" key="4">
    <source>
        <dbReference type="EMBL" id="KAK7089632.1"/>
    </source>
</evidence>
<reference evidence="4 5" key="1">
    <citation type="submission" date="2024-02" db="EMBL/GenBank/DDBJ databases">
        <title>Chromosome-scale genome assembly of the rough periwinkle Littorina saxatilis.</title>
        <authorList>
            <person name="De Jode A."/>
            <person name="Faria R."/>
            <person name="Formenti G."/>
            <person name="Sims Y."/>
            <person name="Smith T.P."/>
            <person name="Tracey A."/>
            <person name="Wood J.M.D."/>
            <person name="Zagrodzka Z.B."/>
            <person name="Johannesson K."/>
            <person name="Butlin R.K."/>
            <person name="Leder E.H."/>
        </authorList>
    </citation>
    <scope>NUCLEOTIDE SEQUENCE [LARGE SCALE GENOMIC DNA]</scope>
    <source>
        <strain evidence="4">Snail1</strain>
        <tissue evidence="4">Muscle</tissue>
    </source>
</reference>
<name>A0AAN9AMG5_9CAEN</name>
<keyword evidence="2" id="KW-1133">Transmembrane helix</keyword>
<comment type="caution">
    <text evidence="4">The sequence shown here is derived from an EMBL/GenBank/DDBJ whole genome shotgun (WGS) entry which is preliminary data.</text>
</comment>
<keyword evidence="2" id="KW-0812">Transmembrane</keyword>
<evidence type="ECO:0000256" key="1">
    <source>
        <dbReference type="SAM" id="MobiDB-lite"/>
    </source>
</evidence>
<keyword evidence="5" id="KW-1185">Reference proteome</keyword>
<keyword evidence="3" id="KW-0732">Signal</keyword>
<sequence>MGILSKTVAVICGCLLWTIGSSDGASTAGVHPCPVDEFWDHGTEHCEPCRGICDQAKHWNTVEQCVDLCPAYAQVLWPPKSPTLKPPNNNDNDGNNNNNNNTSEFPPNTWIGIVALGFVCILVSAVFLVKRKAIVAKIRGNNPRPTIPGQTAVVLQPVTPVPTPGDGSLATSIGGGSGGTAGIQEQGGPCPEAAGNHCYQIFPHESESDPLLKQQPRIPAPIPVSPEGQSGDHAMALLHSHSSGGAYSTPRSCFFPTTSYYSSPPDMDSTEPKTLQSSLDRIDCLLPGADGTMRTSRI</sequence>